<sequence>MGIIVGLRDSGEGFLEGDDTTSRGGDILRASFNDGHSLPGPRAPAGYVSPRTHGLPMMCRLEAATLSSGPRASAPRRARICCALLPLSMEVNSRPVCRRVNPPRHRYTVRVVSHPDGRLPDCSPYTDTQHHPYKKEPLPYGRLVHARDRRSKRARRANPSLLPEDVDTHRRLLQEGVNPNNLSKPNQTKPNQTKPNHAPPFITSNPVVVPSHPRTSAPLAVLAHPHSSARQAHTRKG</sequence>
<feature type="region of interest" description="Disordered" evidence="1">
    <location>
        <begin position="148"/>
        <end position="167"/>
    </location>
</feature>
<comment type="caution">
    <text evidence="2">The sequence shown here is derived from an EMBL/GenBank/DDBJ whole genome shotgun (WGS) entry which is preliminary data.</text>
</comment>
<name>A0AAD8V3N3_9PEZI</name>
<evidence type="ECO:0000313" key="2">
    <source>
        <dbReference type="EMBL" id="KAK1585085.1"/>
    </source>
</evidence>
<organism evidence="2 3">
    <name type="scientific">Colletotrichum navitas</name>
    <dbReference type="NCBI Taxonomy" id="681940"/>
    <lineage>
        <taxon>Eukaryota</taxon>
        <taxon>Fungi</taxon>
        <taxon>Dikarya</taxon>
        <taxon>Ascomycota</taxon>
        <taxon>Pezizomycotina</taxon>
        <taxon>Sordariomycetes</taxon>
        <taxon>Hypocreomycetidae</taxon>
        <taxon>Glomerellales</taxon>
        <taxon>Glomerellaceae</taxon>
        <taxon>Colletotrichum</taxon>
        <taxon>Colletotrichum graminicola species complex</taxon>
    </lineage>
</organism>
<feature type="region of interest" description="Disordered" evidence="1">
    <location>
        <begin position="175"/>
        <end position="237"/>
    </location>
</feature>
<reference evidence="2" key="1">
    <citation type="submission" date="2021-06" db="EMBL/GenBank/DDBJ databases">
        <title>Comparative genomics, transcriptomics and evolutionary studies reveal genomic signatures of adaptation to plant cell wall in hemibiotrophic fungi.</title>
        <authorList>
            <consortium name="DOE Joint Genome Institute"/>
            <person name="Baroncelli R."/>
            <person name="Diaz J.F."/>
            <person name="Benocci T."/>
            <person name="Peng M."/>
            <person name="Battaglia E."/>
            <person name="Haridas S."/>
            <person name="Andreopoulos W."/>
            <person name="Labutti K."/>
            <person name="Pangilinan J."/>
            <person name="Floch G.L."/>
            <person name="Makela M.R."/>
            <person name="Henrissat B."/>
            <person name="Grigoriev I.V."/>
            <person name="Crouch J.A."/>
            <person name="De Vries R.P."/>
            <person name="Sukno S.A."/>
            <person name="Thon M.R."/>
        </authorList>
    </citation>
    <scope>NUCLEOTIDE SEQUENCE</scope>
    <source>
        <strain evidence="2">CBS 125086</strain>
    </source>
</reference>
<proteinExistence type="predicted"/>
<feature type="compositionally biased region" description="Basic and acidic residues" evidence="1">
    <location>
        <begin position="128"/>
        <end position="137"/>
    </location>
</feature>
<evidence type="ECO:0000256" key="1">
    <source>
        <dbReference type="SAM" id="MobiDB-lite"/>
    </source>
</evidence>
<gene>
    <name evidence="2" type="ORF">LY79DRAFT_278555</name>
</gene>
<protein>
    <submittedName>
        <fullName evidence="2">Uncharacterized protein</fullName>
    </submittedName>
</protein>
<dbReference type="GeneID" id="85436336"/>
<dbReference type="AlphaFoldDB" id="A0AAD8V3N3"/>
<keyword evidence="3" id="KW-1185">Reference proteome</keyword>
<dbReference type="Proteomes" id="UP001230504">
    <property type="component" value="Unassembled WGS sequence"/>
</dbReference>
<dbReference type="EMBL" id="JAHLJV010000048">
    <property type="protein sequence ID" value="KAK1585085.1"/>
    <property type="molecule type" value="Genomic_DNA"/>
</dbReference>
<dbReference type="RefSeq" id="XP_060412138.1">
    <property type="nucleotide sequence ID" value="XM_060552096.1"/>
</dbReference>
<feature type="region of interest" description="Disordered" evidence="1">
    <location>
        <begin position="111"/>
        <end position="143"/>
    </location>
</feature>
<feature type="compositionally biased region" description="Polar residues" evidence="1">
    <location>
        <begin position="177"/>
        <end position="195"/>
    </location>
</feature>
<accession>A0AAD8V3N3</accession>
<evidence type="ECO:0000313" key="3">
    <source>
        <dbReference type="Proteomes" id="UP001230504"/>
    </source>
</evidence>